<comment type="caution">
    <text evidence="3">The sequence shown here is derived from an EMBL/GenBank/DDBJ whole genome shotgun (WGS) entry which is preliminary data.</text>
</comment>
<dbReference type="InterPro" id="IPR000086">
    <property type="entry name" value="NUDIX_hydrolase_dom"/>
</dbReference>
<dbReference type="InterPro" id="IPR015797">
    <property type="entry name" value="NUDIX_hydrolase-like_dom_sf"/>
</dbReference>
<organism evidence="3 4">
    <name type="scientific">Streptomyces meridianus</name>
    <dbReference type="NCBI Taxonomy" id="2938945"/>
    <lineage>
        <taxon>Bacteria</taxon>
        <taxon>Bacillati</taxon>
        <taxon>Actinomycetota</taxon>
        <taxon>Actinomycetes</taxon>
        <taxon>Kitasatosporales</taxon>
        <taxon>Streptomycetaceae</taxon>
        <taxon>Streptomyces</taxon>
    </lineage>
</organism>
<evidence type="ECO:0000313" key="4">
    <source>
        <dbReference type="Proteomes" id="UP001167160"/>
    </source>
</evidence>
<evidence type="ECO:0000259" key="2">
    <source>
        <dbReference type="PROSITE" id="PS51462"/>
    </source>
</evidence>
<evidence type="ECO:0000256" key="1">
    <source>
        <dbReference type="ARBA" id="ARBA00022801"/>
    </source>
</evidence>
<dbReference type="InterPro" id="IPR020084">
    <property type="entry name" value="NUDIX_hydrolase_CS"/>
</dbReference>
<dbReference type="SUPFAM" id="SSF55811">
    <property type="entry name" value="Nudix"/>
    <property type="match status" value="1"/>
</dbReference>
<reference evidence="3" key="1">
    <citation type="journal article" date="2023" name="Int. J. Syst. Evol. Microbiol.">
        <title>Streptomyces meridianus sp. nov. isolated from brackish water of the Tagus estuary in Alcochete, Portugal.</title>
        <authorList>
            <person name="Santos J.D.N."/>
            <person name="Klimek D."/>
            <person name="Calusinska M."/>
            <person name="Lobo Da Cunha A."/>
            <person name="Catita J."/>
            <person name="Goncalves H."/>
            <person name="Gonzalez I."/>
            <person name="Reyes F."/>
            <person name="Lage O.M."/>
        </authorList>
    </citation>
    <scope>NUCLEOTIDE SEQUENCE</scope>
    <source>
        <strain evidence="3">MTZ3.1</strain>
    </source>
</reference>
<keyword evidence="4" id="KW-1185">Reference proteome</keyword>
<name>A0ABT0XBD9_9ACTN</name>
<proteinExistence type="predicted"/>
<dbReference type="PROSITE" id="PS51462">
    <property type="entry name" value="NUDIX"/>
    <property type="match status" value="1"/>
</dbReference>
<dbReference type="PROSITE" id="PS00893">
    <property type="entry name" value="NUDIX_BOX"/>
    <property type="match status" value="1"/>
</dbReference>
<gene>
    <name evidence="3" type="ORF">M1E25_18195</name>
</gene>
<dbReference type="RefSeq" id="WP_251416874.1">
    <property type="nucleotide sequence ID" value="NZ_JAMQGM010000038.1"/>
</dbReference>
<sequence>MTPPEANSHCTYCGSPLGPGPASARPCSGCGRTNHRNPLPVAVALLPVRDGDRTGLLVVRRAVPPQLGLLALPGGFIDHGEDWRCAVVRELAEETGIAAAPGAVRLADVLSGPDHLLVFGLLPVCDREELPPSVPTDETDGWGIRHGPGELAFPLHTRVANAWFAGRLRD</sequence>
<dbReference type="PANTHER" id="PTHR43222">
    <property type="entry name" value="NUDIX HYDROLASE 23"/>
    <property type="match status" value="1"/>
</dbReference>
<feature type="domain" description="Nudix hydrolase" evidence="2">
    <location>
        <begin position="38"/>
        <end position="170"/>
    </location>
</feature>
<protein>
    <submittedName>
        <fullName evidence="3">NUDIX domain-containing protein</fullName>
    </submittedName>
</protein>
<dbReference type="Proteomes" id="UP001167160">
    <property type="component" value="Unassembled WGS sequence"/>
</dbReference>
<dbReference type="PANTHER" id="PTHR43222:SF12">
    <property type="entry name" value="NUDIX HYDROLASE"/>
    <property type="match status" value="1"/>
</dbReference>
<evidence type="ECO:0000313" key="3">
    <source>
        <dbReference type="EMBL" id="MCM2579258.1"/>
    </source>
</evidence>
<dbReference type="Pfam" id="PF00293">
    <property type="entry name" value="NUDIX"/>
    <property type="match status" value="1"/>
</dbReference>
<dbReference type="EMBL" id="JAMQGM010000038">
    <property type="protein sequence ID" value="MCM2579258.1"/>
    <property type="molecule type" value="Genomic_DNA"/>
</dbReference>
<dbReference type="Gene3D" id="3.90.79.10">
    <property type="entry name" value="Nucleoside Triphosphate Pyrophosphohydrolase"/>
    <property type="match status" value="1"/>
</dbReference>
<accession>A0ABT0XBD9</accession>
<keyword evidence="1" id="KW-0378">Hydrolase</keyword>